<accession>A0A2G2Y889</accession>
<dbReference type="GO" id="GO:0016020">
    <property type="term" value="C:membrane"/>
    <property type="evidence" value="ECO:0007669"/>
    <property type="project" value="UniProtKB-SubCell"/>
</dbReference>
<evidence type="ECO:0000313" key="8">
    <source>
        <dbReference type="Proteomes" id="UP000222542"/>
    </source>
</evidence>
<dbReference type="EMBL" id="AYRZ02000012">
    <property type="protein sequence ID" value="PHT65958.1"/>
    <property type="molecule type" value="Genomic_DNA"/>
</dbReference>
<dbReference type="PANTHER" id="PTHR31973:SF191">
    <property type="entry name" value="OS05G0489400 PROTEIN"/>
    <property type="match status" value="1"/>
</dbReference>
<dbReference type="FunFam" id="2.60.120.430:FF:000007">
    <property type="entry name" value="FERONIA receptor-like kinase"/>
    <property type="match status" value="1"/>
</dbReference>
<comment type="subcellular location">
    <subcellularLocation>
        <location evidence="1">Membrane</location>
        <topology evidence="1">Single-pass membrane protein</topology>
    </subcellularLocation>
</comment>
<dbReference type="PROSITE" id="PS50966">
    <property type="entry name" value="ZF_SWIM"/>
    <property type="match status" value="1"/>
</dbReference>
<dbReference type="Pfam" id="PF12819">
    <property type="entry name" value="Malectin_like"/>
    <property type="match status" value="1"/>
</dbReference>
<proteinExistence type="predicted"/>
<dbReference type="PANTHER" id="PTHR31973">
    <property type="entry name" value="POLYPROTEIN, PUTATIVE-RELATED"/>
    <property type="match status" value="1"/>
</dbReference>
<dbReference type="SMART" id="SM00575">
    <property type="entry name" value="ZnF_PMZ"/>
    <property type="match status" value="1"/>
</dbReference>
<sequence length="656" mass="76567">MACEEGDSDCVNSEAFKILESNSNSENINFPEFNPKTDGLYPTLALELIFKSKNEFKNAVKTHAVNQGRYIIWSKNDKERITAVCAKHPDYDWEIMASKMYRDSAFQVKMYNPTHKCKNWNHINKTITSSFIARRFLDAIKSNMDWKISEFRDHVSIQLKAHDWKISEFRDHNYCNEIVRTNPNTSIYMKMVDNKDHDKPKRFQRFYIWFSVCKEGFKSGYRRIVGVDGCWLKVPMYGTQLLTAIVLDPNNNIYPIAYSVAEKENLDSWTWFLGHLKFDLEIDEGVHLTFMSDKQKGLIEALNNVLSFVYHRFCLSMILDARDKPIITLLEKIRYMLMTRMQVIRDKSAKWYSDDICPRMREILHKREAAASKYIPRKLNEWNSELIGASIADIWAVDLRNKNCSCRKWNLMGIPCKHAIAANWDKNNEVNSSLLIIIRWNVGGNLVPSTRDKGMYRVWAAGDIFVVGYDHQTSYLDVYITYNSETAVYATPTIVYTTSRTIAHNSRSLDWIFPLDSRFYYLFRLYFCEIQLEVTKINQRVFDIFIGNQTAEQQGDVIAWSGAWRVPIYRNYVVYMRGPDSRRSKQNVWLELRPNMKTRAMYVDAILNGLEIFKLSNPNGNLAVPYPELRLEGPIKSPNNNNKMSSHISLLLSLQV</sequence>
<dbReference type="Gene3D" id="2.60.120.430">
    <property type="entry name" value="Galactose-binding lectin"/>
    <property type="match status" value="1"/>
</dbReference>
<dbReference type="InterPro" id="IPR006564">
    <property type="entry name" value="Znf_PMZ"/>
</dbReference>
<dbReference type="InterPro" id="IPR018289">
    <property type="entry name" value="MULE_transposase_dom"/>
</dbReference>
<keyword evidence="2" id="KW-0479">Metal-binding</keyword>
<dbReference type="AlphaFoldDB" id="A0A2G2Y889"/>
<dbReference type="InterPro" id="IPR004332">
    <property type="entry name" value="Transposase_MuDR"/>
</dbReference>
<dbReference type="STRING" id="4072.A0A2G2Y889"/>
<evidence type="ECO:0000256" key="2">
    <source>
        <dbReference type="ARBA" id="ARBA00022723"/>
    </source>
</evidence>
<dbReference type="Pfam" id="PF10551">
    <property type="entry name" value="MULE"/>
    <property type="match status" value="1"/>
</dbReference>
<dbReference type="Proteomes" id="UP000222542">
    <property type="component" value="Unassembled WGS sequence"/>
</dbReference>
<dbReference type="OMA" id="WKISEFR"/>
<dbReference type="GO" id="GO:0008270">
    <property type="term" value="F:zinc ion binding"/>
    <property type="evidence" value="ECO:0007669"/>
    <property type="project" value="UniProtKB-KW"/>
</dbReference>
<protein>
    <recommendedName>
        <fullName evidence="6">SWIM-type domain-containing protein</fullName>
    </recommendedName>
</protein>
<keyword evidence="8" id="KW-1185">Reference proteome</keyword>
<dbReference type="Pfam" id="PF03108">
    <property type="entry name" value="DBD_Tnp_Mut"/>
    <property type="match status" value="1"/>
</dbReference>
<evidence type="ECO:0000256" key="3">
    <source>
        <dbReference type="ARBA" id="ARBA00022771"/>
    </source>
</evidence>
<dbReference type="Pfam" id="PF04434">
    <property type="entry name" value="SWIM"/>
    <property type="match status" value="1"/>
</dbReference>
<feature type="domain" description="SWIM-type" evidence="6">
    <location>
        <begin position="395"/>
        <end position="427"/>
    </location>
</feature>
<name>A0A2G2Y889_CAPAN</name>
<reference evidence="7 8" key="1">
    <citation type="journal article" date="2014" name="Nat. Genet.">
        <title>Genome sequence of the hot pepper provides insights into the evolution of pungency in Capsicum species.</title>
        <authorList>
            <person name="Kim S."/>
            <person name="Park M."/>
            <person name="Yeom S.I."/>
            <person name="Kim Y.M."/>
            <person name="Lee J.M."/>
            <person name="Lee H.A."/>
            <person name="Seo E."/>
            <person name="Choi J."/>
            <person name="Cheong K."/>
            <person name="Kim K.T."/>
            <person name="Jung K."/>
            <person name="Lee G.W."/>
            <person name="Oh S.K."/>
            <person name="Bae C."/>
            <person name="Kim S.B."/>
            <person name="Lee H.Y."/>
            <person name="Kim S.Y."/>
            <person name="Kim M.S."/>
            <person name="Kang B.C."/>
            <person name="Jo Y.D."/>
            <person name="Yang H.B."/>
            <person name="Jeong H.J."/>
            <person name="Kang W.H."/>
            <person name="Kwon J.K."/>
            <person name="Shin C."/>
            <person name="Lim J.Y."/>
            <person name="Park J.H."/>
            <person name="Huh J.H."/>
            <person name="Kim J.S."/>
            <person name="Kim B.D."/>
            <person name="Cohen O."/>
            <person name="Paran I."/>
            <person name="Suh M.C."/>
            <person name="Lee S.B."/>
            <person name="Kim Y.K."/>
            <person name="Shin Y."/>
            <person name="Noh S.J."/>
            <person name="Park J."/>
            <person name="Seo Y.S."/>
            <person name="Kwon S.Y."/>
            <person name="Kim H.A."/>
            <person name="Park J.M."/>
            <person name="Kim H.J."/>
            <person name="Choi S.B."/>
            <person name="Bosland P.W."/>
            <person name="Reeves G."/>
            <person name="Jo S.H."/>
            <person name="Lee B.W."/>
            <person name="Cho H.T."/>
            <person name="Choi H.S."/>
            <person name="Lee M.S."/>
            <person name="Yu Y."/>
            <person name="Do Choi Y."/>
            <person name="Park B.S."/>
            <person name="van Deynze A."/>
            <person name="Ashrafi H."/>
            <person name="Hill T."/>
            <person name="Kim W.T."/>
            <person name="Pai H.S."/>
            <person name="Ahn H.K."/>
            <person name="Yeam I."/>
            <person name="Giovannoni J.J."/>
            <person name="Rose J.K."/>
            <person name="Sorensen I."/>
            <person name="Lee S.J."/>
            <person name="Kim R.W."/>
            <person name="Choi I.Y."/>
            <person name="Choi B.S."/>
            <person name="Lim J.S."/>
            <person name="Lee Y.H."/>
            <person name="Choi D."/>
        </authorList>
    </citation>
    <scope>NUCLEOTIDE SEQUENCE [LARGE SCALE GENOMIC DNA]</scope>
    <source>
        <strain evidence="8">cv. CM334</strain>
    </source>
</reference>
<gene>
    <name evidence="7" type="ORF">T459_30383</name>
</gene>
<dbReference type="InterPro" id="IPR007527">
    <property type="entry name" value="Znf_SWIM"/>
</dbReference>
<dbReference type="Gramene" id="PHT65958">
    <property type="protein sequence ID" value="PHT65958"/>
    <property type="gene ID" value="T459_30383"/>
</dbReference>
<keyword evidence="3 5" id="KW-0863">Zinc-finger</keyword>
<dbReference type="InterPro" id="IPR024788">
    <property type="entry name" value="Malectin-like_Carb-bd_dom"/>
</dbReference>
<evidence type="ECO:0000256" key="4">
    <source>
        <dbReference type="ARBA" id="ARBA00022833"/>
    </source>
</evidence>
<evidence type="ECO:0000313" key="7">
    <source>
        <dbReference type="EMBL" id="PHT65958.1"/>
    </source>
</evidence>
<evidence type="ECO:0000256" key="1">
    <source>
        <dbReference type="ARBA" id="ARBA00004167"/>
    </source>
</evidence>
<organism evidence="7 8">
    <name type="scientific">Capsicum annuum</name>
    <name type="common">Capsicum pepper</name>
    <dbReference type="NCBI Taxonomy" id="4072"/>
    <lineage>
        <taxon>Eukaryota</taxon>
        <taxon>Viridiplantae</taxon>
        <taxon>Streptophyta</taxon>
        <taxon>Embryophyta</taxon>
        <taxon>Tracheophyta</taxon>
        <taxon>Spermatophyta</taxon>
        <taxon>Magnoliopsida</taxon>
        <taxon>eudicotyledons</taxon>
        <taxon>Gunneridae</taxon>
        <taxon>Pentapetalae</taxon>
        <taxon>asterids</taxon>
        <taxon>lamiids</taxon>
        <taxon>Solanales</taxon>
        <taxon>Solanaceae</taxon>
        <taxon>Solanoideae</taxon>
        <taxon>Capsiceae</taxon>
        <taxon>Capsicum</taxon>
    </lineage>
</organism>
<evidence type="ECO:0000256" key="5">
    <source>
        <dbReference type="PROSITE-ProRule" id="PRU00325"/>
    </source>
</evidence>
<keyword evidence="4" id="KW-0862">Zinc</keyword>
<comment type="caution">
    <text evidence="7">The sequence shown here is derived from an EMBL/GenBank/DDBJ whole genome shotgun (WGS) entry which is preliminary data.</text>
</comment>
<reference evidence="7 8" key="2">
    <citation type="journal article" date="2017" name="Genome Biol.">
        <title>New reference genome sequences of hot pepper reveal the massive evolution of plant disease-resistance genes by retroduplication.</title>
        <authorList>
            <person name="Kim S."/>
            <person name="Park J."/>
            <person name="Yeom S.I."/>
            <person name="Kim Y.M."/>
            <person name="Seo E."/>
            <person name="Kim K.T."/>
            <person name="Kim M.S."/>
            <person name="Lee J.M."/>
            <person name="Cheong K."/>
            <person name="Shin H.S."/>
            <person name="Kim S.B."/>
            <person name="Han K."/>
            <person name="Lee J."/>
            <person name="Park M."/>
            <person name="Lee H.A."/>
            <person name="Lee H.Y."/>
            <person name="Lee Y."/>
            <person name="Oh S."/>
            <person name="Lee J.H."/>
            <person name="Choi E."/>
            <person name="Choi E."/>
            <person name="Lee S.E."/>
            <person name="Jeon J."/>
            <person name="Kim H."/>
            <person name="Choi G."/>
            <person name="Song H."/>
            <person name="Lee J."/>
            <person name="Lee S.C."/>
            <person name="Kwon J.K."/>
            <person name="Lee H.Y."/>
            <person name="Koo N."/>
            <person name="Hong Y."/>
            <person name="Kim R.W."/>
            <person name="Kang W.H."/>
            <person name="Huh J.H."/>
            <person name="Kang B.C."/>
            <person name="Yang T.J."/>
            <person name="Lee Y.H."/>
            <person name="Bennetzen J.L."/>
            <person name="Choi D."/>
        </authorList>
    </citation>
    <scope>NUCLEOTIDE SEQUENCE [LARGE SCALE GENOMIC DNA]</scope>
    <source>
        <strain evidence="8">cv. CM334</strain>
    </source>
</reference>
<evidence type="ECO:0000259" key="6">
    <source>
        <dbReference type="PROSITE" id="PS50966"/>
    </source>
</evidence>